<organism evidence="2 3">
    <name type="scientific">Formimonas warabiya</name>
    <dbReference type="NCBI Taxonomy" id="1761012"/>
    <lineage>
        <taxon>Bacteria</taxon>
        <taxon>Bacillati</taxon>
        <taxon>Bacillota</taxon>
        <taxon>Clostridia</taxon>
        <taxon>Eubacteriales</taxon>
        <taxon>Peptococcaceae</taxon>
        <taxon>Candidatus Formimonas</taxon>
    </lineage>
</organism>
<dbReference type="Pfam" id="PF08281">
    <property type="entry name" value="Sigma70_r4_2"/>
    <property type="match status" value="1"/>
</dbReference>
<evidence type="ECO:0000313" key="2">
    <source>
        <dbReference type="EMBL" id="ATW27944.1"/>
    </source>
</evidence>
<dbReference type="EMBL" id="CP017634">
    <property type="protein sequence ID" value="ATW27944.1"/>
    <property type="molecule type" value="Genomic_DNA"/>
</dbReference>
<dbReference type="GO" id="GO:0006352">
    <property type="term" value="P:DNA-templated transcription initiation"/>
    <property type="evidence" value="ECO:0007669"/>
    <property type="project" value="InterPro"/>
</dbReference>
<evidence type="ECO:0000259" key="1">
    <source>
        <dbReference type="Pfam" id="PF08281"/>
    </source>
</evidence>
<dbReference type="InterPro" id="IPR036388">
    <property type="entry name" value="WH-like_DNA-bd_sf"/>
</dbReference>
<dbReference type="GO" id="GO:0003677">
    <property type="term" value="F:DNA binding"/>
    <property type="evidence" value="ECO:0007669"/>
    <property type="project" value="InterPro"/>
</dbReference>
<name>A0A3G1KZY2_FORW1</name>
<reference evidence="2 3" key="1">
    <citation type="submission" date="2016-10" db="EMBL/GenBank/DDBJ databases">
        <title>Complete Genome Sequence of Peptococcaceae strain DCMF.</title>
        <authorList>
            <person name="Edwards R.J."/>
            <person name="Holland S.I."/>
            <person name="Deshpande N.P."/>
            <person name="Wong Y.K."/>
            <person name="Ertan H."/>
            <person name="Manefield M."/>
            <person name="Russell T.L."/>
            <person name="Lee M.J."/>
        </authorList>
    </citation>
    <scope>NUCLEOTIDE SEQUENCE [LARGE SCALE GENOMIC DNA]</scope>
    <source>
        <strain evidence="2 3">DCMF</strain>
    </source>
</reference>
<dbReference type="GO" id="GO:0016987">
    <property type="term" value="F:sigma factor activity"/>
    <property type="evidence" value="ECO:0007669"/>
    <property type="project" value="InterPro"/>
</dbReference>
<dbReference type="SUPFAM" id="SSF88659">
    <property type="entry name" value="Sigma3 and sigma4 domains of RNA polymerase sigma factors"/>
    <property type="match status" value="1"/>
</dbReference>
<dbReference type="InterPro" id="IPR013324">
    <property type="entry name" value="RNA_pol_sigma_r3/r4-like"/>
</dbReference>
<dbReference type="AlphaFoldDB" id="A0A3G1KZY2"/>
<dbReference type="Gene3D" id="1.10.10.10">
    <property type="entry name" value="Winged helix-like DNA-binding domain superfamily/Winged helix DNA-binding domain"/>
    <property type="match status" value="1"/>
</dbReference>
<feature type="domain" description="RNA polymerase sigma factor 70 region 4 type 2" evidence="1">
    <location>
        <begin position="100"/>
        <end position="152"/>
    </location>
</feature>
<dbReference type="RefSeq" id="WP_214658944.1">
    <property type="nucleotide sequence ID" value="NZ_CP017634.1"/>
</dbReference>
<evidence type="ECO:0000313" key="3">
    <source>
        <dbReference type="Proteomes" id="UP000323521"/>
    </source>
</evidence>
<accession>A0A3G1KZY2</accession>
<keyword evidence="3" id="KW-1185">Reference proteome</keyword>
<dbReference type="InterPro" id="IPR013249">
    <property type="entry name" value="RNA_pol_sigma70_r4_t2"/>
</dbReference>
<proteinExistence type="predicted"/>
<sequence>METLMKEYQDSLKRVLQAKERAILEGRQDDQLLLQDCITSLSWTVEYMKLGREPQNRRPISRYSYMQREVPFDPHSGFFLRRSAAHDTSGRTELSRDRRDLLKKVLDKLTTREREAFILVRGGGYSFSQGAEAMGIKKTSLQNLLARADKKLNVVVRKPPKDRGTIYELLQKVMLGP</sequence>
<protein>
    <recommendedName>
        <fullName evidence="1">RNA polymerase sigma factor 70 region 4 type 2 domain-containing protein</fullName>
    </recommendedName>
</protein>
<gene>
    <name evidence="2" type="ORF">DCMF_27170</name>
</gene>
<dbReference type="Proteomes" id="UP000323521">
    <property type="component" value="Chromosome"/>
</dbReference>
<dbReference type="KEGG" id="fwa:DCMF_27170"/>